<evidence type="ECO:0000313" key="2">
    <source>
        <dbReference type="Proteomes" id="UP001589647"/>
    </source>
</evidence>
<sequence length="101" mass="11589">MTVPDDHTFVKFGSMEQAYEELKKVVSELDKVTDDLFADIKKELATSWEGEAEQFFNTKKDQWNAHEQAMGRQLFEAATAVNIAKGNYEAAERRNIAIWTD</sequence>
<reference evidence="1 2" key="1">
    <citation type="submission" date="2024-09" db="EMBL/GenBank/DDBJ databases">
        <authorList>
            <person name="Sun Q."/>
            <person name="Mori K."/>
        </authorList>
    </citation>
    <scope>NUCLEOTIDE SEQUENCE [LARGE SCALE GENOMIC DNA]</scope>
    <source>
        <strain evidence="1 2">CCM 3426</strain>
    </source>
</reference>
<comment type="caution">
    <text evidence="1">The sequence shown here is derived from an EMBL/GenBank/DDBJ whole genome shotgun (WGS) entry which is preliminary data.</text>
</comment>
<dbReference type="InterPro" id="IPR010310">
    <property type="entry name" value="T7SS_ESAT-6-like"/>
</dbReference>
<keyword evidence="2" id="KW-1185">Reference proteome</keyword>
<evidence type="ECO:0000313" key="1">
    <source>
        <dbReference type="EMBL" id="MFB9201431.1"/>
    </source>
</evidence>
<dbReference type="Proteomes" id="UP001589647">
    <property type="component" value="Unassembled WGS sequence"/>
</dbReference>
<dbReference type="Pfam" id="PF06013">
    <property type="entry name" value="WXG100"/>
    <property type="match status" value="1"/>
</dbReference>
<accession>A0ABV5IA97</accession>
<dbReference type="EMBL" id="JBHMEI010000005">
    <property type="protein sequence ID" value="MFB9201431.1"/>
    <property type="molecule type" value="Genomic_DNA"/>
</dbReference>
<dbReference type="InterPro" id="IPR036689">
    <property type="entry name" value="ESAT-6-like_sf"/>
</dbReference>
<dbReference type="Gene3D" id="1.10.287.1060">
    <property type="entry name" value="ESAT-6-like"/>
    <property type="match status" value="1"/>
</dbReference>
<organism evidence="1 2">
    <name type="scientific">Nonomuraea spiralis</name>
    <dbReference type="NCBI Taxonomy" id="46182"/>
    <lineage>
        <taxon>Bacteria</taxon>
        <taxon>Bacillati</taxon>
        <taxon>Actinomycetota</taxon>
        <taxon>Actinomycetes</taxon>
        <taxon>Streptosporangiales</taxon>
        <taxon>Streptosporangiaceae</taxon>
        <taxon>Nonomuraea</taxon>
    </lineage>
</organism>
<gene>
    <name evidence="1" type="ORF">ACFFV7_09535</name>
</gene>
<proteinExistence type="predicted"/>
<protein>
    <submittedName>
        <fullName evidence="1">WXG100 family type VII secretion target</fullName>
    </submittedName>
</protein>
<name>A0ABV5IA97_9ACTN</name>
<dbReference type="RefSeq" id="WP_125631982.1">
    <property type="nucleotide sequence ID" value="NZ_BMRC01000011.1"/>
</dbReference>
<dbReference type="SUPFAM" id="SSF140453">
    <property type="entry name" value="EsxAB dimer-like"/>
    <property type="match status" value="1"/>
</dbReference>